<dbReference type="HOGENOM" id="CLU_075826_2_0_4"/>
<dbReference type="GO" id="GO:0031167">
    <property type="term" value="P:rRNA methylation"/>
    <property type="evidence" value="ECO:0007669"/>
    <property type="project" value="InterPro"/>
</dbReference>
<dbReference type="GO" id="GO:0008168">
    <property type="term" value="F:methyltransferase activity"/>
    <property type="evidence" value="ECO:0007669"/>
    <property type="project" value="UniProtKB-KW"/>
</dbReference>
<dbReference type="Gene3D" id="3.40.50.150">
    <property type="entry name" value="Vaccinia Virus protein VP39"/>
    <property type="match status" value="1"/>
</dbReference>
<proteinExistence type="predicted"/>
<dbReference type="InterPro" id="IPR029063">
    <property type="entry name" value="SAM-dependent_MTases_sf"/>
</dbReference>
<name>C3X6P0_9BURK</name>
<dbReference type="CDD" id="cd02440">
    <property type="entry name" value="AdoMet_MTases"/>
    <property type="match status" value="1"/>
</dbReference>
<dbReference type="GO" id="GO:0003676">
    <property type="term" value="F:nucleic acid binding"/>
    <property type="evidence" value="ECO:0007669"/>
    <property type="project" value="InterPro"/>
</dbReference>
<dbReference type="Pfam" id="PF03602">
    <property type="entry name" value="Cons_hypoth95"/>
    <property type="match status" value="1"/>
</dbReference>
<dbReference type="RefSeq" id="WP_005878863.1">
    <property type="nucleotide sequence ID" value="NZ_CABMNL010000001.1"/>
</dbReference>
<organism evidence="3 4">
    <name type="scientific">Oxalobacter paraformigenes</name>
    <dbReference type="NCBI Taxonomy" id="556268"/>
    <lineage>
        <taxon>Bacteria</taxon>
        <taxon>Pseudomonadati</taxon>
        <taxon>Pseudomonadota</taxon>
        <taxon>Betaproteobacteria</taxon>
        <taxon>Burkholderiales</taxon>
        <taxon>Oxalobacteraceae</taxon>
        <taxon>Oxalobacter</taxon>
    </lineage>
</organism>
<dbReference type="InterPro" id="IPR004398">
    <property type="entry name" value="RNA_MeTrfase_RsmD"/>
</dbReference>
<protein>
    <submittedName>
        <fullName evidence="3">RsmD family RNA methyltransferase</fullName>
    </submittedName>
</protein>
<dbReference type="PROSITE" id="PS00092">
    <property type="entry name" value="N6_MTASE"/>
    <property type="match status" value="1"/>
</dbReference>
<dbReference type="AlphaFoldDB" id="C3X6P0"/>
<evidence type="ECO:0000256" key="2">
    <source>
        <dbReference type="ARBA" id="ARBA00022679"/>
    </source>
</evidence>
<gene>
    <name evidence="3" type="ORF">OFAG_02029</name>
</gene>
<dbReference type="NCBIfam" id="TIGR00095">
    <property type="entry name" value="16S rRNA (guanine(966)-N(2))-methyltransferase RsmD"/>
    <property type="match status" value="1"/>
</dbReference>
<dbReference type="EMBL" id="ACDP02000004">
    <property type="protein sequence ID" value="EEO28876.1"/>
    <property type="molecule type" value="Genomic_DNA"/>
</dbReference>
<evidence type="ECO:0000256" key="1">
    <source>
        <dbReference type="ARBA" id="ARBA00022603"/>
    </source>
</evidence>
<dbReference type="SUPFAM" id="SSF53335">
    <property type="entry name" value="S-adenosyl-L-methionine-dependent methyltransferases"/>
    <property type="match status" value="1"/>
</dbReference>
<dbReference type="PANTHER" id="PTHR43542:SF1">
    <property type="entry name" value="METHYLTRANSFERASE"/>
    <property type="match status" value="1"/>
</dbReference>
<keyword evidence="4" id="KW-1185">Reference proteome</keyword>
<reference evidence="3" key="1">
    <citation type="submission" date="2011-10" db="EMBL/GenBank/DDBJ databases">
        <title>The Genome Sequence of Oxalobacter formigenes HOxBLS.</title>
        <authorList>
            <consortium name="The Broad Institute Genome Sequencing Platform"/>
            <person name="Earl A."/>
            <person name="Ward D."/>
            <person name="Feldgarden M."/>
            <person name="Gevers D."/>
            <person name="Allison M.J."/>
            <person name="Humphrey S."/>
            <person name="Young S.K."/>
            <person name="Zeng Q."/>
            <person name="Gargeya S."/>
            <person name="Fitzgerald M."/>
            <person name="Haas B."/>
            <person name="Abouelleil A."/>
            <person name="Alvarado L."/>
            <person name="Arachchi H.M."/>
            <person name="Berlin A."/>
            <person name="Brown A."/>
            <person name="Chapman S.B."/>
            <person name="Chen Z."/>
            <person name="Dunbar C."/>
            <person name="Freedman E."/>
            <person name="Gearin G."/>
            <person name="Goldberg J."/>
            <person name="Griggs A."/>
            <person name="Gujja S."/>
            <person name="Heiman D."/>
            <person name="Howarth C."/>
            <person name="Larson L."/>
            <person name="Lui A."/>
            <person name="MacDonald P.J.P."/>
            <person name="Montmayeur A."/>
            <person name="Murphy C."/>
            <person name="Neiman D."/>
            <person name="Pearson M."/>
            <person name="Priest M."/>
            <person name="Roberts A."/>
            <person name="Saif S."/>
            <person name="Shea T."/>
            <person name="Shenoy N."/>
            <person name="Sisk P."/>
            <person name="Stolte C."/>
            <person name="Sykes S."/>
            <person name="Wortman J."/>
            <person name="Nusbaum C."/>
            <person name="Birren B."/>
        </authorList>
    </citation>
    <scope>NUCLEOTIDE SEQUENCE [LARGE SCALE GENOMIC DNA]</scope>
    <source>
        <strain evidence="3">HOxBLS</strain>
    </source>
</reference>
<keyword evidence="1 3" id="KW-0489">Methyltransferase</keyword>
<evidence type="ECO:0000313" key="3">
    <source>
        <dbReference type="EMBL" id="EEO28876.1"/>
    </source>
</evidence>
<accession>C3X6P0</accession>
<comment type="caution">
    <text evidence="3">The sequence shown here is derived from an EMBL/GenBank/DDBJ whole genome shotgun (WGS) entry which is preliminary data.</text>
</comment>
<evidence type="ECO:0000313" key="4">
    <source>
        <dbReference type="Proteomes" id="UP000003973"/>
    </source>
</evidence>
<keyword evidence="2" id="KW-0808">Transferase</keyword>
<dbReference type="PANTHER" id="PTHR43542">
    <property type="entry name" value="METHYLTRANSFERASE"/>
    <property type="match status" value="1"/>
</dbReference>
<dbReference type="InterPro" id="IPR002052">
    <property type="entry name" value="DNA_methylase_N6_adenine_CS"/>
</dbReference>
<sequence length="211" mass="23157">MIRDKNERKLSSAGSASHKIRITGGLWKRTPLAVPDVAGLRPTPDRVRETLFNWLTHLRGSAFGQMSCLDLFAGTGALGFEAASRGISKVTMVEEDKKACSRLQLVKEKLGAGQITVLPADAVKIAGEFARAGKRFDLIFLDPPFQKDFLSLVLPQCINLLTKSGLIYIEADKKVTPETLRLWVPGDVLNLQIIRAGKAGQVCYHLLEMKA</sequence>
<dbReference type="eggNOG" id="COG0742">
    <property type="taxonomic scope" value="Bacteria"/>
</dbReference>
<dbReference type="Proteomes" id="UP000003973">
    <property type="component" value="Unassembled WGS sequence"/>
</dbReference>